<keyword evidence="2" id="KW-1185">Reference proteome</keyword>
<name>A0ABS2GMU0_9FIRM</name>
<sequence>MELICPHCGRDRLWYDPYTGNFDCTTCGTPILPEELTCPLCGKVGSLRAEDGILCCGSCGEVLYDLCLEETALDYYYDEILGGYDGESAGEVWDGMDD</sequence>
<evidence type="ECO:0000313" key="2">
    <source>
        <dbReference type="Proteomes" id="UP000724149"/>
    </source>
</evidence>
<dbReference type="Proteomes" id="UP000724149">
    <property type="component" value="Unassembled WGS sequence"/>
</dbReference>
<proteinExistence type="predicted"/>
<organism evidence="1 2">
    <name type="scientific">Hydrogenoanaerobacterium saccharovorans</name>
    <dbReference type="NCBI Taxonomy" id="474960"/>
    <lineage>
        <taxon>Bacteria</taxon>
        <taxon>Bacillati</taxon>
        <taxon>Bacillota</taxon>
        <taxon>Clostridia</taxon>
        <taxon>Eubacteriales</taxon>
        <taxon>Oscillospiraceae</taxon>
        <taxon>Hydrogenoanaerobacterium</taxon>
    </lineage>
</organism>
<comment type="caution">
    <text evidence="1">The sequence shown here is derived from an EMBL/GenBank/DDBJ whole genome shotgun (WGS) entry which is preliminary data.</text>
</comment>
<protein>
    <recommendedName>
        <fullName evidence="3">Double zinc ribbon</fullName>
    </recommendedName>
</protein>
<dbReference type="RefSeq" id="WP_204719881.1">
    <property type="nucleotide sequence ID" value="NZ_JACSNR010000002.1"/>
</dbReference>
<dbReference type="SUPFAM" id="SSF57783">
    <property type="entry name" value="Zinc beta-ribbon"/>
    <property type="match status" value="1"/>
</dbReference>
<gene>
    <name evidence="1" type="ORF">H9X81_03600</name>
</gene>
<reference evidence="1 2" key="1">
    <citation type="journal article" date="2021" name="Sci. Rep.">
        <title>The distribution of antibiotic resistance genes in chicken gut microbiota commensals.</title>
        <authorList>
            <person name="Juricova H."/>
            <person name="Matiasovicova J."/>
            <person name="Kubasova T."/>
            <person name="Cejkova D."/>
            <person name="Rychlik I."/>
        </authorList>
    </citation>
    <scope>NUCLEOTIDE SEQUENCE [LARGE SCALE GENOMIC DNA]</scope>
    <source>
        <strain evidence="1 2">An564</strain>
    </source>
</reference>
<dbReference type="EMBL" id="JACSNR010000002">
    <property type="protein sequence ID" value="MBM6922779.1"/>
    <property type="molecule type" value="Genomic_DNA"/>
</dbReference>
<accession>A0ABS2GMU0</accession>
<evidence type="ECO:0000313" key="1">
    <source>
        <dbReference type="EMBL" id="MBM6922779.1"/>
    </source>
</evidence>
<evidence type="ECO:0008006" key="3">
    <source>
        <dbReference type="Google" id="ProtNLM"/>
    </source>
</evidence>